<evidence type="ECO:0000256" key="2">
    <source>
        <dbReference type="ARBA" id="ARBA00004725"/>
    </source>
</evidence>
<evidence type="ECO:0000256" key="3">
    <source>
        <dbReference type="ARBA" id="ARBA00022630"/>
    </source>
</evidence>
<dbReference type="InterPro" id="IPR005720">
    <property type="entry name" value="Dihydroorotate_DH_cat"/>
</dbReference>
<evidence type="ECO:0000256" key="5">
    <source>
        <dbReference type="ARBA" id="ARBA00022975"/>
    </source>
</evidence>
<dbReference type="SUPFAM" id="SSF51395">
    <property type="entry name" value="FMN-linked oxidoreductases"/>
    <property type="match status" value="1"/>
</dbReference>
<dbReference type="Gene3D" id="2.30.26.10">
    <property type="entry name" value="Dihydroorotate Dehydrogenase A, chain A, domain 2"/>
    <property type="match status" value="1"/>
</dbReference>
<evidence type="ECO:0000256" key="1">
    <source>
        <dbReference type="ARBA" id="ARBA00001917"/>
    </source>
</evidence>
<organism evidence="8 9">
    <name type="scientific">Conoideocrella luteorostrata</name>
    <dbReference type="NCBI Taxonomy" id="1105319"/>
    <lineage>
        <taxon>Eukaryota</taxon>
        <taxon>Fungi</taxon>
        <taxon>Dikarya</taxon>
        <taxon>Ascomycota</taxon>
        <taxon>Pezizomycotina</taxon>
        <taxon>Sordariomycetes</taxon>
        <taxon>Hypocreomycetidae</taxon>
        <taxon>Hypocreales</taxon>
        <taxon>Clavicipitaceae</taxon>
        <taxon>Conoideocrella</taxon>
    </lineage>
</organism>
<accession>A0AAJ0CCR6</accession>
<keyword evidence="4" id="KW-0288">FMN</keyword>
<feature type="domain" description="Dihydroorotate dehydrogenase catalytic" evidence="7">
    <location>
        <begin position="81"/>
        <end position="317"/>
    </location>
</feature>
<sequence>MPPPRLSLHPPLFNTACPWATTEADLAALLESPSIGAITTRTSLIDGFPHDDAIHRHRFLDPATHAPVENTHHPSKPVTSVNNFGYSPRRLEYYLAVLEQLSHTALSAKSHSKTAIISVTGTPSSVAECYALIVDASAKIVFPLAMEINLSCPNIPDSPPPAHNSASLTRYLDELPAPSAIPIGIKVPPYTYSDQFSSLISTLEGSSSKVSFLTATNTLGGCMALNNDGEMALPSADGLGGLAGASLHALAVGNVATLRRLLDGREALRHVVVLGVGGVSDGLGYGRMRRAGAAAVGVATALGAQGVGVFERIEADVCSAW</sequence>
<evidence type="ECO:0000259" key="7">
    <source>
        <dbReference type="Pfam" id="PF01180"/>
    </source>
</evidence>
<comment type="caution">
    <text evidence="8">The sequence shown here is derived from an EMBL/GenBank/DDBJ whole genome shotgun (WGS) entry which is preliminary data.</text>
</comment>
<evidence type="ECO:0000256" key="4">
    <source>
        <dbReference type="ARBA" id="ARBA00022643"/>
    </source>
</evidence>
<comment type="pathway">
    <text evidence="2">Pyrimidine metabolism; UMP biosynthesis via de novo pathway.</text>
</comment>
<dbReference type="GO" id="GO:0006221">
    <property type="term" value="P:pyrimidine nucleotide biosynthetic process"/>
    <property type="evidence" value="ECO:0007669"/>
    <property type="project" value="UniProtKB-KW"/>
</dbReference>
<dbReference type="Pfam" id="PF01180">
    <property type="entry name" value="DHO_dh"/>
    <property type="match status" value="1"/>
</dbReference>
<evidence type="ECO:0000313" key="9">
    <source>
        <dbReference type="Proteomes" id="UP001251528"/>
    </source>
</evidence>
<dbReference type="GO" id="GO:1990663">
    <property type="term" value="F:dihydroorotate dehydrogenase (fumarate) activity"/>
    <property type="evidence" value="ECO:0007669"/>
    <property type="project" value="UniProtKB-EC"/>
</dbReference>
<dbReference type="EC" id="1.3.98.1" evidence="8"/>
<dbReference type="InterPro" id="IPR050074">
    <property type="entry name" value="DHO_dehydrogenase"/>
</dbReference>
<keyword evidence="9" id="KW-1185">Reference proteome</keyword>
<dbReference type="PANTHER" id="PTHR48109:SF1">
    <property type="entry name" value="DIHYDROOROTATE DEHYDROGENASE (FUMARATE)"/>
    <property type="match status" value="1"/>
</dbReference>
<protein>
    <submittedName>
        <fullName evidence="8">Dihydroorotate dehydrogenase</fullName>
        <ecNumber evidence="8">1.3.98.1</ecNumber>
    </submittedName>
</protein>
<comment type="cofactor">
    <cofactor evidence="1">
        <name>FMN</name>
        <dbReference type="ChEBI" id="CHEBI:58210"/>
    </cofactor>
</comment>
<keyword evidence="5" id="KW-0665">Pyrimidine biosynthesis</keyword>
<dbReference type="InterPro" id="IPR013785">
    <property type="entry name" value="Aldolase_TIM"/>
</dbReference>
<dbReference type="Gene3D" id="3.20.20.70">
    <property type="entry name" value="Aldolase class I"/>
    <property type="match status" value="1"/>
</dbReference>
<dbReference type="GO" id="GO:0006207">
    <property type="term" value="P:'de novo' pyrimidine nucleobase biosynthetic process"/>
    <property type="evidence" value="ECO:0007669"/>
    <property type="project" value="TreeGrafter"/>
</dbReference>
<dbReference type="EMBL" id="JASWJB010000420">
    <property type="protein sequence ID" value="KAK2590581.1"/>
    <property type="molecule type" value="Genomic_DNA"/>
</dbReference>
<dbReference type="PANTHER" id="PTHR48109">
    <property type="entry name" value="DIHYDROOROTATE DEHYDROGENASE (QUINONE), MITOCHONDRIAL-RELATED"/>
    <property type="match status" value="1"/>
</dbReference>
<dbReference type="InterPro" id="IPR023359">
    <property type="entry name" value="Dihydro_DH_chainA_dom2"/>
</dbReference>
<dbReference type="GO" id="GO:0005737">
    <property type="term" value="C:cytoplasm"/>
    <property type="evidence" value="ECO:0007669"/>
    <property type="project" value="InterPro"/>
</dbReference>
<reference evidence="8" key="1">
    <citation type="submission" date="2023-06" db="EMBL/GenBank/DDBJ databases">
        <title>Conoideocrella luteorostrata (Hypocreales: Clavicipitaceae), a potential biocontrol fungus for elongate hemlock scale in United States Christmas tree production areas.</title>
        <authorList>
            <person name="Barrett H."/>
            <person name="Lovett B."/>
            <person name="Macias A.M."/>
            <person name="Stajich J.E."/>
            <person name="Kasson M.T."/>
        </authorList>
    </citation>
    <scope>NUCLEOTIDE SEQUENCE</scope>
    <source>
        <strain evidence="8">ARSEF 14590</strain>
    </source>
</reference>
<keyword evidence="3" id="KW-0285">Flavoprotein</keyword>
<gene>
    <name evidence="8" type="primary">URA1</name>
    <name evidence="8" type="ORF">QQS21_011727</name>
</gene>
<evidence type="ECO:0000313" key="8">
    <source>
        <dbReference type="EMBL" id="KAK2590581.1"/>
    </source>
</evidence>
<evidence type="ECO:0000256" key="6">
    <source>
        <dbReference type="ARBA" id="ARBA00023002"/>
    </source>
</evidence>
<keyword evidence="6 8" id="KW-0560">Oxidoreductase</keyword>
<dbReference type="Proteomes" id="UP001251528">
    <property type="component" value="Unassembled WGS sequence"/>
</dbReference>
<dbReference type="AlphaFoldDB" id="A0AAJ0CCR6"/>
<name>A0AAJ0CCR6_9HYPO</name>
<proteinExistence type="predicted"/>